<evidence type="ECO:0000256" key="2">
    <source>
        <dbReference type="ARBA" id="ARBA00022475"/>
    </source>
</evidence>
<evidence type="ECO:0000256" key="5">
    <source>
        <dbReference type="ARBA" id="ARBA00023136"/>
    </source>
</evidence>
<feature type="domain" description="MacB-like periplasmic core" evidence="9">
    <location>
        <begin position="515"/>
        <end position="644"/>
    </location>
</feature>
<dbReference type="InterPro" id="IPR050250">
    <property type="entry name" value="Macrolide_Exporter_MacB"/>
</dbReference>
<feature type="transmembrane region" description="Helical" evidence="7">
    <location>
        <begin position="413"/>
        <end position="433"/>
    </location>
</feature>
<evidence type="ECO:0000256" key="1">
    <source>
        <dbReference type="ARBA" id="ARBA00004651"/>
    </source>
</evidence>
<feature type="domain" description="MacB-like periplasmic core" evidence="9">
    <location>
        <begin position="15"/>
        <end position="230"/>
    </location>
</feature>
<dbReference type="PANTHER" id="PTHR30572">
    <property type="entry name" value="MEMBRANE COMPONENT OF TRANSPORTER-RELATED"/>
    <property type="match status" value="1"/>
</dbReference>
<name>B1ZXX3_OPITP</name>
<dbReference type="KEGG" id="ote:Oter_1892"/>
<feature type="transmembrane region" description="Helical" evidence="7">
    <location>
        <begin position="761"/>
        <end position="781"/>
    </location>
</feature>
<comment type="subcellular location">
    <subcellularLocation>
        <location evidence="1">Cell membrane</location>
        <topology evidence="1">Multi-pass membrane protein</topology>
    </subcellularLocation>
</comment>
<keyword evidence="11" id="KW-1185">Reference proteome</keyword>
<evidence type="ECO:0000256" key="4">
    <source>
        <dbReference type="ARBA" id="ARBA00022989"/>
    </source>
</evidence>
<keyword evidence="4 7" id="KW-1133">Transmembrane helix</keyword>
<comment type="similarity">
    <text evidence="6">Belongs to the ABC-4 integral membrane protein family.</text>
</comment>
<dbReference type="STRING" id="452637.Oter_1892"/>
<evidence type="ECO:0000313" key="10">
    <source>
        <dbReference type="EMBL" id="ACB75175.1"/>
    </source>
</evidence>
<evidence type="ECO:0000256" key="7">
    <source>
        <dbReference type="SAM" id="Phobius"/>
    </source>
</evidence>
<dbReference type="AlphaFoldDB" id="B1ZXX3"/>
<dbReference type="RefSeq" id="WP_012374712.1">
    <property type="nucleotide sequence ID" value="NC_010571.1"/>
</dbReference>
<evidence type="ECO:0000259" key="8">
    <source>
        <dbReference type="Pfam" id="PF02687"/>
    </source>
</evidence>
<protein>
    <submittedName>
        <fullName evidence="10">Permease</fullName>
    </submittedName>
</protein>
<dbReference type="EMBL" id="CP001032">
    <property type="protein sequence ID" value="ACB75175.1"/>
    <property type="molecule type" value="Genomic_DNA"/>
</dbReference>
<dbReference type="OrthoDB" id="182127at2"/>
<dbReference type="NCBIfam" id="TIGR03434">
    <property type="entry name" value="ADOP"/>
    <property type="match status" value="1"/>
</dbReference>
<evidence type="ECO:0000256" key="3">
    <source>
        <dbReference type="ARBA" id="ARBA00022692"/>
    </source>
</evidence>
<dbReference type="Pfam" id="PF12704">
    <property type="entry name" value="MacB_PCD"/>
    <property type="match status" value="2"/>
</dbReference>
<keyword evidence="3 7" id="KW-0812">Transmembrane</keyword>
<dbReference type="Pfam" id="PF02687">
    <property type="entry name" value="FtsX"/>
    <property type="match status" value="2"/>
</dbReference>
<feature type="transmembrane region" description="Helical" evidence="7">
    <location>
        <begin position="362"/>
        <end position="384"/>
    </location>
</feature>
<organism evidence="10 11">
    <name type="scientific">Opitutus terrae (strain DSM 11246 / JCM 15787 / PB90-1)</name>
    <dbReference type="NCBI Taxonomy" id="452637"/>
    <lineage>
        <taxon>Bacteria</taxon>
        <taxon>Pseudomonadati</taxon>
        <taxon>Verrucomicrobiota</taxon>
        <taxon>Opitutia</taxon>
        <taxon>Opitutales</taxon>
        <taxon>Opitutaceae</taxon>
        <taxon>Opitutus</taxon>
    </lineage>
</organism>
<feature type="domain" description="ABC3 transporter permease C-terminal" evidence="8">
    <location>
        <begin position="272"/>
        <end position="387"/>
    </location>
</feature>
<feature type="transmembrane region" description="Helical" evidence="7">
    <location>
        <begin position="12"/>
        <end position="41"/>
    </location>
</feature>
<reference evidence="10 11" key="1">
    <citation type="journal article" date="2011" name="J. Bacteriol.">
        <title>Genome sequence of the verrucomicrobium Opitutus terrae PB90-1, an abundant inhabitant of rice paddy soil ecosystems.</title>
        <authorList>
            <person name="van Passel M.W."/>
            <person name="Kant R."/>
            <person name="Palva A."/>
            <person name="Copeland A."/>
            <person name="Lucas S."/>
            <person name="Lapidus A."/>
            <person name="Glavina del Rio T."/>
            <person name="Pitluck S."/>
            <person name="Goltsman E."/>
            <person name="Clum A."/>
            <person name="Sun H."/>
            <person name="Schmutz J."/>
            <person name="Larimer F.W."/>
            <person name="Land M.L."/>
            <person name="Hauser L."/>
            <person name="Kyrpides N."/>
            <person name="Mikhailova N."/>
            <person name="Richardson P.P."/>
            <person name="Janssen P.H."/>
            <person name="de Vos W.M."/>
            <person name="Smidt H."/>
        </authorList>
    </citation>
    <scope>NUCLEOTIDE SEQUENCE [LARGE SCALE GENOMIC DNA]</scope>
    <source>
        <strain evidence="11">DSM 11246 / JCM 15787 / PB90-1</strain>
    </source>
</reference>
<feature type="domain" description="ABC3 transporter permease C-terminal" evidence="8">
    <location>
        <begin position="678"/>
        <end position="791"/>
    </location>
</feature>
<dbReference type="HOGENOM" id="CLU_009433_1_0_0"/>
<dbReference type="InterPro" id="IPR003838">
    <property type="entry name" value="ABC3_permease_C"/>
</dbReference>
<dbReference type="GO" id="GO:0005886">
    <property type="term" value="C:plasma membrane"/>
    <property type="evidence" value="ECO:0007669"/>
    <property type="project" value="UniProtKB-SubCell"/>
</dbReference>
<accession>B1ZXX3</accession>
<dbReference type="Proteomes" id="UP000007013">
    <property type="component" value="Chromosome"/>
</dbReference>
<keyword evidence="2" id="KW-1003">Cell membrane</keyword>
<feature type="transmembrane region" description="Helical" evidence="7">
    <location>
        <begin position="322"/>
        <end position="342"/>
    </location>
</feature>
<keyword evidence="5 7" id="KW-0472">Membrane</keyword>
<feature type="transmembrane region" description="Helical" evidence="7">
    <location>
        <begin position="671"/>
        <end position="699"/>
    </location>
</feature>
<dbReference type="InterPro" id="IPR017800">
    <property type="entry name" value="ADOP"/>
</dbReference>
<dbReference type="GO" id="GO:0022857">
    <property type="term" value="F:transmembrane transporter activity"/>
    <property type="evidence" value="ECO:0007669"/>
    <property type="project" value="TreeGrafter"/>
</dbReference>
<gene>
    <name evidence="10" type="ordered locus">Oter_1892</name>
</gene>
<feature type="transmembrane region" description="Helical" evidence="7">
    <location>
        <begin position="719"/>
        <end position="749"/>
    </location>
</feature>
<dbReference type="eggNOG" id="COG0577">
    <property type="taxonomic scope" value="Bacteria"/>
</dbReference>
<dbReference type="PANTHER" id="PTHR30572:SF4">
    <property type="entry name" value="ABC TRANSPORTER PERMEASE YTRF"/>
    <property type="match status" value="1"/>
</dbReference>
<evidence type="ECO:0000256" key="6">
    <source>
        <dbReference type="ARBA" id="ARBA00038076"/>
    </source>
</evidence>
<evidence type="ECO:0000313" key="11">
    <source>
        <dbReference type="Proteomes" id="UP000007013"/>
    </source>
</evidence>
<evidence type="ECO:0000259" key="9">
    <source>
        <dbReference type="Pfam" id="PF12704"/>
    </source>
</evidence>
<proteinExistence type="inferred from homology"/>
<sequence>MRLALRQLFKSPGYTAVAVITLALGIGLNTSMFSLMNLLILRPLPYPAKEQLVRIFRTTPQDARGNHNVQSFLDLRRETAAFLKLAAYRQWGYTLTQPGRSPENLNALRVSAGFFEILGLQPELGRVFTPEEDHAGNHVVILSYAAWMAQFGGDPGIVGQTVSIDSEPTTVVGVLPEKFASLFLWGPSDVFRPLALSEQEKADRADTSVQVLGRFDQGLTLAQLNTRLAAIYANLADSRPREQSKDGLRAVDLQSSTMQPGTDVATLMLLGLAGFVLLIVCGNLANLQMARALSRTREFAVRAALGASRSHLLRPLLLESTMLALAGGALGVLVTVWGNAWISSQIAQNLPIHFDLTIDWRVLVFASGLSLLTGMFFGLAPAWLSSRVDVNDTLKSGGRAATGDRSQHRFRDALIVLQFAAALILLSATGFFMRGMQTLLARDPGWTPAGLTHCVINLPAARYATPQQVLGFYDNLEQRLRALPGVENVGIGWTAPLYQLLATRTFLVEGREPPAPGREPRAFVNAVSPTYLETLRIQLQAGRQFSATDALGAPRVVMINEAMARALFPGENPIGRHLSTGDAGNRASAEIVGVFHDVGMAGNPAPATTPFQVFQPLAQEPWNYVTVLVRAPHPVTEPLRQAVQALDPTIPVQLLNTADELAKTGTRALELITTIFFGFSLLGLFLAALGLYGVIMRLVVQRTPEIGVRMALGAQWRDILTLIMGTGFRLAAIGAGVGLLGSVAMSLLLSAMFAGQPNIDFVILPVTTAVLVIVALIASYLPARRATKVDPIEALRAE</sequence>
<dbReference type="InterPro" id="IPR025857">
    <property type="entry name" value="MacB_PCD"/>
</dbReference>
<feature type="transmembrane region" description="Helical" evidence="7">
    <location>
        <begin position="264"/>
        <end position="285"/>
    </location>
</feature>